<protein>
    <submittedName>
        <fullName evidence="1">Uncharacterized protein</fullName>
    </submittedName>
</protein>
<dbReference type="Proteomes" id="UP000004893">
    <property type="component" value="Unassembled WGS sequence"/>
</dbReference>
<reference evidence="1" key="1">
    <citation type="submission" date="2009-02" db="EMBL/GenBank/DDBJ databases">
        <authorList>
            <person name="Fulton L."/>
            <person name="Clifton S."/>
            <person name="Fulton B."/>
            <person name="Xu J."/>
            <person name="Minx P."/>
            <person name="Pepin K.H."/>
            <person name="Johnson M."/>
            <person name="Bhonagiri V."/>
            <person name="Nash W.E."/>
            <person name="Mardis E.R."/>
            <person name="Wilson R.K."/>
        </authorList>
    </citation>
    <scope>NUCLEOTIDE SEQUENCE [LARGE SCALE GENOMIC DNA]</scope>
    <source>
        <strain evidence="1">DSM 15053</strain>
    </source>
</reference>
<organism evidence="1 2">
    <name type="scientific">[Clostridium] hylemonae DSM 15053</name>
    <dbReference type="NCBI Taxonomy" id="553973"/>
    <lineage>
        <taxon>Bacteria</taxon>
        <taxon>Bacillati</taxon>
        <taxon>Bacillota</taxon>
        <taxon>Clostridia</taxon>
        <taxon>Lachnospirales</taxon>
        <taxon>Lachnospiraceae</taxon>
    </lineage>
</organism>
<name>C0C0I2_9FIRM</name>
<gene>
    <name evidence="1" type="ORF">CLOHYLEM_05578</name>
</gene>
<evidence type="ECO:0000313" key="1">
    <source>
        <dbReference type="EMBL" id="EEG74319.1"/>
    </source>
</evidence>
<dbReference type="HOGENOM" id="CLU_3268031_0_0_9"/>
<dbReference type="EMBL" id="ABYI02000020">
    <property type="protein sequence ID" value="EEG74319.1"/>
    <property type="molecule type" value="Genomic_DNA"/>
</dbReference>
<evidence type="ECO:0000313" key="2">
    <source>
        <dbReference type="Proteomes" id="UP000004893"/>
    </source>
</evidence>
<accession>C0C0I2</accession>
<reference evidence="1" key="2">
    <citation type="submission" date="2013-06" db="EMBL/GenBank/DDBJ databases">
        <title>Draft genome sequence of Clostridium hylemonae (DSM 15053).</title>
        <authorList>
            <person name="Sudarsanam P."/>
            <person name="Ley R."/>
            <person name="Guruge J."/>
            <person name="Turnbaugh P.J."/>
            <person name="Mahowald M."/>
            <person name="Liep D."/>
            <person name="Gordon J."/>
        </authorList>
    </citation>
    <scope>NUCLEOTIDE SEQUENCE</scope>
    <source>
        <strain evidence="1">DSM 15053</strain>
    </source>
</reference>
<dbReference type="AlphaFoldDB" id="C0C0I2"/>
<comment type="caution">
    <text evidence="1">The sequence shown here is derived from an EMBL/GenBank/DDBJ whole genome shotgun (WGS) entry which is preliminary data.</text>
</comment>
<proteinExistence type="predicted"/>
<keyword evidence="2" id="KW-1185">Reference proteome</keyword>
<sequence>MSVYDRHSLQLKPCSGEGEQNKAAFWDFRLFTAALSIKLLF</sequence>